<sequence length="268" mass="29022">MGSLQLVVVQGNEPAVLAKVAQYILDVVLMMTAELNMAGEPKVVKHPTKAELPMLLKDVKRVTKLVDPLVELMRSTEESIENPSKLAKAELYLAELAKVSLNIAGMVAVMEDPVSQVRRAMDSVELGKVLENSSVLSTRFGLDSAELSEIMQQLAPVPHDLTVLERLPEGPEGRTNVTQGPNELPNVEADLVTVGLLDVSKVVEHASELEMSESGVVGLVMDAPGLAELARSVEDSAELAKFSKNSVPLVTIWQQVVLIVINQLHILR</sequence>
<dbReference type="AlphaFoldDB" id="A0A8T1VG95"/>
<comment type="caution">
    <text evidence="1">The sequence shown here is derived from an EMBL/GenBank/DDBJ whole genome shotgun (WGS) entry which is preliminary data.</text>
</comment>
<dbReference type="Proteomes" id="UP000694044">
    <property type="component" value="Unassembled WGS sequence"/>
</dbReference>
<reference evidence="1" key="1">
    <citation type="submission" date="2021-02" db="EMBL/GenBank/DDBJ databases">
        <authorList>
            <person name="Palmer J.M."/>
        </authorList>
    </citation>
    <scope>NUCLEOTIDE SEQUENCE</scope>
    <source>
        <strain evidence="1">SCRP734</strain>
    </source>
</reference>
<keyword evidence="2" id="KW-1185">Reference proteome</keyword>
<name>A0A8T1VG95_9STRA</name>
<proteinExistence type="predicted"/>
<gene>
    <name evidence="1" type="ORF">PHYPSEUDO_007910</name>
</gene>
<organism evidence="1 2">
    <name type="scientific">Phytophthora pseudosyringae</name>
    <dbReference type="NCBI Taxonomy" id="221518"/>
    <lineage>
        <taxon>Eukaryota</taxon>
        <taxon>Sar</taxon>
        <taxon>Stramenopiles</taxon>
        <taxon>Oomycota</taxon>
        <taxon>Peronosporomycetes</taxon>
        <taxon>Peronosporales</taxon>
        <taxon>Peronosporaceae</taxon>
        <taxon>Phytophthora</taxon>
    </lineage>
</organism>
<accession>A0A8T1VG95</accession>
<evidence type="ECO:0000313" key="2">
    <source>
        <dbReference type="Proteomes" id="UP000694044"/>
    </source>
</evidence>
<dbReference type="EMBL" id="JAGDFM010000319">
    <property type="protein sequence ID" value="KAG7379966.1"/>
    <property type="molecule type" value="Genomic_DNA"/>
</dbReference>
<evidence type="ECO:0000313" key="1">
    <source>
        <dbReference type="EMBL" id="KAG7379966.1"/>
    </source>
</evidence>
<protein>
    <submittedName>
        <fullName evidence="1">Uncharacterized protein</fullName>
    </submittedName>
</protein>